<accession>A0A6J4VPW1</accession>
<dbReference type="AlphaFoldDB" id="A0A6J4VPW1"/>
<protein>
    <submittedName>
        <fullName evidence="1">D-glycerate 3-kinase, plant type</fullName>
        <ecNumber evidence="1">2.7.1.31</ecNumber>
    </submittedName>
</protein>
<sequence length="356" mass="40296">MMPSALTCILEKLLCGSPLREEQQKQLEYSTLQDQLRANAFGINPENVQAMLKSRSQLLPGVHAALEQWQHCHKLAPRCLLETLWHLWLPLALQLIEYRRALNRPLIQGVLGSQGTGKSTLAAVLTFILSHMGYTALSLSLDDLYKTYDERQQLQQQDPRLIWRGPPGTHDVQLGIQVLDQLRLNLANPILIPRFDKSAQAGAGDRTAPDVVGAVDLVLFEGWFVGVQPIDPVVFATAPPPIHTEIDRLFAKDMNARLQAYLPLWARLDRLLLLYPVNYRLSQQWRRQAEHEAIAAGKPGMNDATIDQFVEYFWRALHPELFLKPLIKDAHKVDLVIEINPDHSFGKLYRPGNLPG</sequence>
<keyword evidence="1" id="KW-0808">Transferase</keyword>
<proteinExistence type="predicted"/>
<dbReference type="Gene3D" id="3.40.50.300">
    <property type="entry name" value="P-loop containing nucleotide triphosphate hydrolases"/>
    <property type="match status" value="1"/>
</dbReference>
<name>A0A6J4VPW1_9CYAN</name>
<dbReference type="GO" id="GO:0008887">
    <property type="term" value="F:glycerate kinase activity"/>
    <property type="evidence" value="ECO:0007669"/>
    <property type="project" value="UniProtKB-EC"/>
</dbReference>
<reference evidence="1" key="1">
    <citation type="submission" date="2020-02" db="EMBL/GenBank/DDBJ databases">
        <authorList>
            <person name="Meier V. D."/>
        </authorList>
    </citation>
    <scope>NUCLEOTIDE SEQUENCE</scope>
    <source>
        <strain evidence="1">AVDCRST_MAG81</strain>
    </source>
</reference>
<dbReference type="EMBL" id="CADCWO010000194">
    <property type="protein sequence ID" value="CAA9585143.1"/>
    <property type="molecule type" value="Genomic_DNA"/>
</dbReference>
<keyword evidence="1" id="KW-0418">Kinase</keyword>
<gene>
    <name evidence="1" type="ORF">AVDCRST_MAG81-4085</name>
</gene>
<organism evidence="1">
    <name type="scientific">uncultured Synechococcales cyanobacterium</name>
    <dbReference type="NCBI Taxonomy" id="1936017"/>
    <lineage>
        <taxon>Bacteria</taxon>
        <taxon>Bacillati</taxon>
        <taxon>Cyanobacteriota</taxon>
        <taxon>Cyanophyceae</taxon>
        <taxon>Synechococcales</taxon>
        <taxon>environmental samples</taxon>
    </lineage>
</organism>
<evidence type="ECO:0000313" key="1">
    <source>
        <dbReference type="EMBL" id="CAA9585143.1"/>
    </source>
</evidence>
<dbReference type="EC" id="2.7.1.31" evidence="1"/>
<dbReference type="InterPro" id="IPR027417">
    <property type="entry name" value="P-loop_NTPase"/>
</dbReference>
<dbReference type="SUPFAM" id="SSF52540">
    <property type="entry name" value="P-loop containing nucleoside triphosphate hydrolases"/>
    <property type="match status" value="1"/>
</dbReference>